<comment type="caution">
    <text evidence="1">The sequence shown here is derived from an EMBL/GenBank/DDBJ whole genome shotgun (WGS) entry which is preliminary data.</text>
</comment>
<keyword evidence="2" id="KW-1185">Reference proteome</keyword>
<evidence type="ECO:0000313" key="1">
    <source>
        <dbReference type="EMBL" id="KAK2966399.1"/>
    </source>
</evidence>
<dbReference type="InterPro" id="IPR035897">
    <property type="entry name" value="Toll_tir_struct_dom_sf"/>
</dbReference>
<dbReference type="EMBL" id="JAVXUO010003131">
    <property type="protein sequence ID" value="KAK2966399.1"/>
    <property type="molecule type" value="Genomic_DNA"/>
</dbReference>
<proteinExistence type="predicted"/>
<organism evidence="1 2">
    <name type="scientific">Escallonia rubra</name>
    <dbReference type="NCBI Taxonomy" id="112253"/>
    <lineage>
        <taxon>Eukaryota</taxon>
        <taxon>Viridiplantae</taxon>
        <taxon>Streptophyta</taxon>
        <taxon>Embryophyta</taxon>
        <taxon>Tracheophyta</taxon>
        <taxon>Spermatophyta</taxon>
        <taxon>Magnoliopsida</taxon>
        <taxon>eudicotyledons</taxon>
        <taxon>Gunneridae</taxon>
        <taxon>Pentapetalae</taxon>
        <taxon>asterids</taxon>
        <taxon>campanulids</taxon>
        <taxon>Escalloniales</taxon>
        <taxon>Escalloniaceae</taxon>
        <taxon>Escallonia</taxon>
    </lineage>
</organism>
<dbReference type="Proteomes" id="UP001187471">
    <property type="component" value="Unassembled WGS sequence"/>
</dbReference>
<accession>A0AA88QJT6</accession>
<protein>
    <submittedName>
        <fullName evidence="1">Uncharacterized protein</fullName>
    </submittedName>
</protein>
<evidence type="ECO:0000313" key="2">
    <source>
        <dbReference type="Proteomes" id="UP001187471"/>
    </source>
</evidence>
<name>A0AA88QJT6_9ASTE</name>
<dbReference type="Gene3D" id="3.40.50.10140">
    <property type="entry name" value="Toll/interleukin-1 receptor homology (TIR) domain"/>
    <property type="match status" value="1"/>
</dbReference>
<gene>
    <name evidence="1" type="ORF">RJ640_013709</name>
</gene>
<reference evidence="1" key="1">
    <citation type="submission" date="2022-12" db="EMBL/GenBank/DDBJ databases">
        <title>Draft genome assemblies for two species of Escallonia (Escalloniales).</title>
        <authorList>
            <person name="Chanderbali A."/>
            <person name="Dervinis C."/>
            <person name="Anghel I."/>
            <person name="Soltis D."/>
            <person name="Soltis P."/>
            <person name="Zapata F."/>
        </authorList>
    </citation>
    <scope>NUCLEOTIDE SEQUENCE</scope>
    <source>
        <strain evidence="1">UCBG92.1500</strain>
        <tissue evidence="1">Leaf</tissue>
    </source>
</reference>
<sequence length="95" mass="10648">MLGFSDDYVKFANVKAKAMDLGTCRFTVFYDVHPSEVWNQTQSFSEAFVGYEEQCKAEADGARREKLANKVKSWRAALMKPADLAGMSLRDEADG</sequence>
<dbReference type="AlphaFoldDB" id="A0AA88QJT6"/>